<reference evidence="2" key="1">
    <citation type="submission" date="2022-09" db="EMBL/GenBank/DDBJ databases">
        <title>Aureispira anguillicida sp. nov., isolated from Leptocephalus of Japanese eel Anguilla japonica.</title>
        <authorList>
            <person name="Yuasa K."/>
            <person name="Mekata T."/>
            <person name="Ikunari K."/>
        </authorList>
    </citation>
    <scope>NUCLEOTIDE SEQUENCE</scope>
    <source>
        <strain evidence="2">EL160426</strain>
    </source>
</reference>
<dbReference type="InterPro" id="IPR024079">
    <property type="entry name" value="MetalloPept_cat_dom_sf"/>
</dbReference>
<dbReference type="EMBL" id="AP026867">
    <property type="protein sequence ID" value="BDS13010.1"/>
    <property type="molecule type" value="Genomic_DNA"/>
</dbReference>
<dbReference type="Proteomes" id="UP001060919">
    <property type="component" value="Chromosome"/>
</dbReference>
<dbReference type="AlphaFoldDB" id="A0A915YH02"/>
<dbReference type="GO" id="GO:0008237">
    <property type="term" value="F:metallopeptidase activity"/>
    <property type="evidence" value="ECO:0007669"/>
    <property type="project" value="InterPro"/>
</dbReference>
<dbReference type="RefSeq" id="WP_264788339.1">
    <property type="nucleotide sequence ID" value="NZ_AP026867.1"/>
</dbReference>
<accession>A0A915YH02</accession>
<evidence type="ECO:0000259" key="1">
    <source>
        <dbReference type="Pfam" id="PF18796"/>
    </source>
</evidence>
<organism evidence="2 3">
    <name type="scientific">Aureispira anguillae</name>
    <dbReference type="NCBI Taxonomy" id="2864201"/>
    <lineage>
        <taxon>Bacteria</taxon>
        <taxon>Pseudomonadati</taxon>
        <taxon>Bacteroidota</taxon>
        <taxon>Saprospiria</taxon>
        <taxon>Saprospirales</taxon>
        <taxon>Saprospiraceae</taxon>
        <taxon>Aureispira</taxon>
    </lineage>
</organism>
<name>A0A915YH02_9BACT</name>
<evidence type="ECO:0000313" key="3">
    <source>
        <dbReference type="Proteomes" id="UP001060919"/>
    </source>
</evidence>
<dbReference type="KEGG" id="aup:AsAng_0037380"/>
<dbReference type="InterPro" id="IPR041047">
    <property type="entry name" value="LPD1"/>
</dbReference>
<dbReference type="Gene3D" id="3.40.390.10">
    <property type="entry name" value="Collagenase (Catalytic Domain)"/>
    <property type="match status" value="1"/>
</dbReference>
<keyword evidence="3" id="KW-1185">Reference proteome</keyword>
<dbReference type="Pfam" id="PF18796">
    <property type="entry name" value="LPD1"/>
    <property type="match status" value="1"/>
</dbReference>
<gene>
    <name evidence="2" type="ORF">AsAng_0037380</name>
</gene>
<proteinExistence type="predicted"/>
<protein>
    <recommendedName>
        <fullName evidence="1">Large polyvalent protein-associated domain-containing protein</fullName>
    </recommendedName>
</protein>
<sequence length="299" mass="35320">MKIIDTLRPEGGSKAEQWWKCQGFAAIYKEFRQGAISDDLKKIKDVRDVSEVFRLKGYQFGNWVTHEDRFNYLAALAVCLYDLNRVLRFKGHNLGLDKHLGVAFGARGQKGALAHYEPSTNIINMTRYKEAHRFIKPMSKPTRFVHSGGVGSFAHEYGHFLDYFFGARIETNKIYALSNGRSTDPRRIQYDSKKYPMRYLMESILEKAYWNSKKQLDSAYVKRIREAIPERYLDYFLRRNEIFARLFEQYISYKLKELKIQNVFLTKTKYHSVQYMTPTELKAVVPLFDKLLIQMRKHF</sequence>
<evidence type="ECO:0000313" key="2">
    <source>
        <dbReference type="EMBL" id="BDS13010.1"/>
    </source>
</evidence>
<feature type="domain" description="Large polyvalent protein-associated" evidence="1">
    <location>
        <begin position="234"/>
        <end position="297"/>
    </location>
</feature>